<dbReference type="InterPro" id="IPR011989">
    <property type="entry name" value="ARM-like"/>
</dbReference>
<feature type="region of interest" description="Disordered" evidence="2">
    <location>
        <begin position="1720"/>
        <end position="1755"/>
    </location>
</feature>
<dbReference type="SUPFAM" id="SSF48371">
    <property type="entry name" value="ARM repeat"/>
    <property type="match status" value="4"/>
</dbReference>
<dbReference type="Proteomes" id="UP000724874">
    <property type="component" value="Unassembled WGS sequence"/>
</dbReference>
<feature type="compositionally biased region" description="Polar residues" evidence="2">
    <location>
        <begin position="1721"/>
        <end position="1733"/>
    </location>
</feature>
<feature type="compositionally biased region" description="Basic residues" evidence="2">
    <location>
        <begin position="1896"/>
        <end position="1909"/>
    </location>
</feature>
<feature type="region of interest" description="Disordered" evidence="2">
    <location>
        <begin position="1882"/>
        <end position="1909"/>
    </location>
</feature>
<dbReference type="PANTHER" id="PTHR15599">
    <property type="entry name" value="RTDR1"/>
    <property type="match status" value="1"/>
</dbReference>
<accession>A0A9P5TKB0</accession>
<evidence type="ECO:0000313" key="3">
    <source>
        <dbReference type="EMBL" id="KAF8885253.1"/>
    </source>
</evidence>
<proteinExistence type="predicted"/>
<reference evidence="3" key="1">
    <citation type="submission" date="2020-11" db="EMBL/GenBank/DDBJ databases">
        <authorList>
            <consortium name="DOE Joint Genome Institute"/>
            <person name="Ahrendt S."/>
            <person name="Riley R."/>
            <person name="Andreopoulos W."/>
            <person name="LaButti K."/>
            <person name="Pangilinan J."/>
            <person name="Ruiz-duenas F.J."/>
            <person name="Barrasa J.M."/>
            <person name="Sanchez-Garcia M."/>
            <person name="Camarero S."/>
            <person name="Miyauchi S."/>
            <person name="Serrano A."/>
            <person name="Linde D."/>
            <person name="Babiker R."/>
            <person name="Drula E."/>
            <person name="Ayuso-Fernandez I."/>
            <person name="Pacheco R."/>
            <person name="Padilla G."/>
            <person name="Ferreira P."/>
            <person name="Barriuso J."/>
            <person name="Kellner H."/>
            <person name="Castanera R."/>
            <person name="Alfaro M."/>
            <person name="Ramirez L."/>
            <person name="Pisabarro A.G."/>
            <person name="Kuo A."/>
            <person name="Tritt A."/>
            <person name="Lipzen A."/>
            <person name="He G."/>
            <person name="Yan M."/>
            <person name="Ng V."/>
            <person name="Cullen D."/>
            <person name="Martin F."/>
            <person name="Rosso M.-N."/>
            <person name="Henrissat B."/>
            <person name="Hibbett D."/>
            <person name="Martinez A.T."/>
            <person name="Grigoriev I.V."/>
        </authorList>
    </citation>
    <scope>NUCLEOTIDE SEQUENCE</scope>
    <source>
        <strain evidence="3">AH 44721</strain>
    </source>
</reference>
<keyword evidence="1" id="KW-0175">Coiled coil</keyword>
<feature type="compositionally biased region" description="Polar residues" evidence="2">
    <location>
        <begin position="1807"/>
        <end position="1822"/>
    </location>
</feature>
<organism evidence="3 4">
    <name type="scientific">Gymnopilus junonius</name>
    <name type="common">Spectacular rustgill mushroom</name>
    <name type="synonym">Gymnopilus spectabilis subsp. junonius</name>
    <dbReference type="NCBI Taxonomy" id="109634"/>
    <lineage>
        <taxon>Eukaryota</taxon>
        <taxon>Fungi</taxon>
        <taxon>Dikarya</taxon>
        <taxon>Basidiomycota</taxon>
        <taxon>Agaricomycotina</taxon>
        <taxon>Agaricomycetes</taxon>
        <taxon>Agaricomycetidae</taxon>
        <taxon>Agaricales</taxon>
        <taxon>Agaricineae</taxon>
        <taxon>Hymenogastraceae</taxon>
        <taxon>Gymnopilus</taxon>
    </lineage>
</organism>
<evidence type="ECO:0000256" key="2">
    <source>
        <dbReference type="SAM" id="MobiDB-lite"/>
    </source>
</evidence>
<dbReference type="PANTHER" id="PTHR15599:SF3">
    <property type="entry name" value="ARMADILLO REPEAT-CONTAINING DOMAIN-CONTAINING PROTEIN"/>
    <property type="match status" value="1"/>
</dbReference>
<feature type="coiled-coil region" evidence="1">
    <location>
        <begin position="23"/>
        <end position="106"/>
    </location>
</feature>
<comment type="caution">
    <text evidence="3">The sequence shown here is derived from an EMBL/GenBank/DDBJ whole genome shotgun (WGS) entry which is preliminary data.</text>
</comment>
<name>A0A9P5TKB0_GYMJU</name>
<feature type="region of interest" description="Disordered" evidence="2">
    <location>
        <begin position="1803"/>
        <end position="1836"/>
    </location>
</feature>
<sequence length="1909" mass="213075">MSYSQYEDVYSPETSQQQMVVARQQFSNEVALFRQNMQQQQNAIDNEKRVVEDSKRRVQEQEASNWRRTEVIRAQEANIDNQTAVVKRDQESLARREQQIQLLEDQRRRNRTVSVVYIEDSFAMLSPRAVVENLTNSSSKIRKHAMDNISACIGDYAQKENIVFFLIQELAGFLGFSKTVSPTFVHFTPQDIAPYLLPKLHQLVSSSMKPVDSVIRFAEESVSAPPMAKAMALAGQCSRLAEYLIETNEFVSRLAICCLRQMVRMETSVVKAAYEAMALVIPQIPIQESPEQPLHPSIDFVKEVAPKIIEDCFSNGLWLAVAPLVGHHITSIRQIVLRKVVLLARQSDRNQDGIVEAHILGILGPYYQLASPPPDVVDFFVELLPLVTEKLCRRPMSILWLLKRLNDPSPKINATVIDAFRKCMANDDPTVYQMFVKAELLRKLDEPPIQQSPAITNLICQLLPVLAIPYAHMKAVEGIIQYLDHSDPTVATACLSACVKIVKSTLEDRTHLYTVVSKLNLAKESTLKLYDHSMLAFCKDWASAGDYGMIAQHLQHSEQRIRTPAQQVWHDLVCNSTTARSKIVHDNLLDVVFELCGSEYNDVVILGATCCLYMAVEITKAGVIPTKKLVTLLSHPNLLLRQAALRGVQAASESSDGNCKVLLEAEAFKALQTFFETYPKDLPDNAQKILTRLAPFLRTSSEACAGLLQLLDLLTVQHAARDALSTISNTNLGNRETLRAVVLNRLELPTESLIEFAVKAIQDWIGPDLAQLNDFPTFFSLVEHSDRRIQTAALISLKQRLSNTEYQESLEKANIIFMLRSLSNSDNPEALNFVTVALRVLALSLGRNGHASNIINFLVHKEPKVREGAAAALEAISNGSARDRKFLLEEDVIERLVGHDDPLEETQIHLLASIIPMLSLDYLESGKADLVFKLVDHSQQQVRSATNKSLVAIASGTMEQKAYLRDALLPRLDQASPLLREVAANCLSRSLANDLVNDGDFIRIFRIFHNEDARVREPLIAQLQTYIQGSDETARRRLVDARILPTILRAYTPAKDDLLDFMSGCLLPMLGPSFTQDDGGASLFPLLTHDEHRIRVSTVQALRNAIDLRFGNLENMAKAFIVGTLHPLTTADDLVCDLWCCILPKVAPYLVNRTEIDILFESLYDERGNVREATSEAISILTRTSETSRSLMLPTLLRHLDNPSAASIPSITQAISLSGLTFVSNGKEDELLYLVLSGKDMDIHAIEAATQVLSKGSSFEHQKLVKANPDVLTVALKLHNRRTRRQHSLRLLHSIVTHLSYLLLLDEELAREMFSLFDDPDPGLQNALYQTWTSDPRVSESNTLPELLPLLFDDERLRNSSVKALLRELAPAMVPRLTSRRRLDILVRALMINDVNVVQSFLQETCTVIENSNENEKGWFAAEPSFVSAIGEHLKGHDPTMRRHSSIIIQLLSVGSTSRSGRIMNEGIGQYLSWVAVNGETGAQQSSLHALHSLFMAAPDHAERLVSDSLPALCDILEQEDLPSKVYTRALRLLNEIVKQSPHSAVIESGIIVYLVRWSSPRYSVTDVECKKYVFLVCQLIAQQSDAGRQALINAGILPELSNLASSRVAIEVISACKILKALAHTGTFRQDIKTARLKDSMKNITSLFSKSNLKNKEEKHLAQIAAKEALEAMKASKLHNTDPFCCLIHLNDHQTKLVLGICTPSSFLVKIARRSASEPYATSSFGTPTSEGQTREARQSTTSHLRHARSLSEPNRSAIVRPQFARLSAVQEDLDMQEFLYHTSIGEENHAEPSLSNVRLDDLCQSPRNQSPAPIRTTSSPVVAERASEDEDHLADISSSMVPRTAPPSYRPLASVSGSVRRPMNRGRVQDLLLTTAEELDFNPEETGTNTWRATPRRSYKSRKASSE</sequence>
<evidence type="ECO:0000313" key="4">
    <source>
        <dbReference type="Proteomes" id="UP000724874"/>
    </source>
</evidence>
<dbReference type="InterPro" id="IPR016024">
    <property type="entry name" value="ARM-type_fold"/>
</dbReference>
<keyword evidence="4" id="KW-1185">Reference proteome</keyword>
<dbReference type="InterPro" id="IPR042856">
    <property type="entry name" value="RSP14"/>
</dbReference>
<gene>
    <name evidence="3" type="ORF">CPB84DRAFT_1850453</name>
</gene>
<dbReference type="Gene3D" id="1.25.10.10">
    <property type="entry name" value="Leucine-rich Repeat Variant"/>
    <property type="match status" value="5"/>
</dbReference>
<dbReference type="OrthoDB" id="2969566at2759"/>
<protein>
    <submittedName>
        <fullName evidence="3">Armadillo-type protein</fullName>
    </submittedName>
</protein>
<evidence type="ECO:0000256" key="1">
    <source>
        <dbReference type="SAM" id="Coils"/>
    </source>
</evidence>
<dbReference type="EMBL" id="JADNYJ010000103">
    <property type="protein sequence ID" value="KAF8885253.1"/>
    <property type="molecule type" value="Genomic_DNA"/>
</dbReference>